<evidence type="ECO:0000256" key="3">
    <source>
        <dbReference type="SAM" id="Phobius"/>
    </source>
</evidence>
<reference evidence="4 5" key="1">
    <citation type="submission" date="2015-01" db="EMBL/GenBank/DDBJ databases">
        <title>Genome Sequencing of Rickettsiales.</title>
        <authorList>
            <person name="Daugherty S.C."/>
            <person name="Su Q."/>
            <person name="Abolude K."/>
            <person name="Beier-Sexton M."/>
            <person name="Carlyon J.A."/>
            <person name="Carter R."/>
            <person name="Day N.P."/>
            <person name="Dumler S.J."/>
            <person name="Dyachenko V."/>
            <person name="Godinez A."/>
            <person name="Kurtti T.J."/>
            <person name="Lichay M."/>
            <person name="Mullins K.E."/>
            <person name="Ott S."/>
            <person name="Pappas-Brown V."/>
            <person name="Paris D.H."/>
            <person name="Patel P."/>
            <person name="Richards A.L."/>
            <person name="Sadzewicz L."/>
            <person name="Sears K."/>
            <person name="Seidman D."/>
            <person name="Sengamalay N."/>
            <person name="Stenos J."/>
            <person name="Tallon L.J."/>
            <person name="Vincent G."/>
            <person name="Fraser C.M."/>
            <person name="Munderloh U."/>
            <person name="Dunning-Hotopp J.C."/>
        </authorList>
    </citation>
    <scope>NUCLEOTIDE SEQUENCE [LARGE SCALE GENOMIC DNA]</scope>
    <source>
        <strain evidence="4 5">ApNP</strain>
    </source>
</reference>
<dbReference type="EMBL" id="LANW01000001">
    <property type="protein sequence ID" value="KJV66402.1"/>
    <property type="molecule type" value="Genomic_DNA"/>
</dbReference>
<evidence type="ECO:0000313" key="5">
    <source>
        <dbReference type="Proteomes" id="UP000033385"/>
    </source>
</evidence>
<dbReference type="AlphaFoldDB" id="A0A0F3NFB6"/>
<accession>A0A0F3NFB6</accession>
<keyword evidence="3" id="KW-0812">Transmembrane</keyword>
<protein>
    <submittedName>
        <fullName evidence="4">Putative membrane protein</fullName>
    </submittedName>
</protein>
<dbReference type="PATRIC" id="fig|1359153.3.peg.829"/>
<comment type="caution">
    <text evidence="4">The sequence shown here is derived from an EMBL/GenBank/DDBJ whole genome shotgun (WGS) entry which is preliminary data.</text>
</comment>
<evidence type="ECO:0000256" key="2">
    <source>
        <dbReference type="ARBA" id="ARBA00022748"/>
    </source>
</evidence>
<feature type="transmembrane region" description="Helical" evidence="3">
    <location>
        <begin position="131"/>
        <end position="152"/>
    </location>
</feature>
<dbReference type="PANTHER" id="PTHR43653:SF4">
    <property type="entry name" value="CYTOCHROME C BIOGENESIS CCMF N-TERMINAL-LIKE MITOCHONDRIAL PROTEIN 1-RELATED"/>
    <property type="match status" value="1"/>
</dbReference>
<dbReference type="PANTHER" id="PTHR43653">
    <property type="entry name" value="CYTOCHROME C ASSEMBLY PROTEIN-RELATED"/>
    <property type="match status" value="1"/>
</dbReference>
<gene>
    <name evidence="4" type="ORF">APHNP_0802</name>
</gene>
<dbReference type="GO" id="GO:0016020">
    <property type="term" value="C:membrane"/>
    <property type="evidence" value="ECO:0007669"/>
    <property type="project" value="InterPro"/>
</dbReference>
<keyword evidence="2" id="KW-0201">Cytochrome c-type biogenesis</keyword>
<feature type="transmembrane region" description="Helical" evidence="3">
    <location>
        <begin position="101"/>
        <end position="119"/>
    </location>
</feature>
<keyword evidence="3" id="KW-1133">Transmembrane helix</keyword>
<dbReference type="Proteomes" id="UP000033385">
    <property type="component" value="Unassembled WGS sequence"/>
</dbReference>
<comment type="similarity">
    <text evidence="1">Belongs to the CcmF/CycK/Ccl1/NrfE/CcsA family.</text>
</comment>
<feature type="transmembrane region" description="Helical" evidence="3">
    <location>
        <begin position="45"/>
        <end position="67"/>
    </location>
</feature>
<dbReference type="InterPro" id="IPR003567">
    <property type="entry name" value="Cyt_c_biogenesis"/>
</dbReference>
<sequence>MAYSSFYSYAIMQYFVDGFVAFLILPCILSLLYPVSVRLSAALGAYMSYAVAGLLSASVGFLIYLRIVDDFSFENVFNNSHSLQPTLYKITGVWGNYEGSYLLFLCLLSVYTAIMEFAHKANNLKRIALTVQHLMLAGFTAFGAISFFKSIFCRTPFLQDISYK</sequence>
<evidence type="ECO:0000256" key="1">
    <source>
        <dbReference type="ARBA" id="ARBA00009186"/>
    </source>
</evidence>
<name>A0A0F3NFB6_ANAPH</name>
<keyword evidence="3" id="KW-0472">Membrane</keyword>
<evidence type="ECO:0000313" key="4">
    <source>
        <dbReference type="EMBL" id="KJV66402.1"/>
    </source>
</evidence>
<feature type="transmembrane region" description="Helical" evidence="3">
    <location>
        <begin position="6"/>
        <end position="33"/>
    </location>
</feature>
<proteinExistence type="inferred from homology"/>
<organism evidence="4 5">
    <name type="scientific">Anaplasma phagocytophilum str. ApNP</name>
    <dbReference type="NCBI Taxonomy" id="1359153"/>
    <lineage>
        <taxon>Bacteria</taxon>
        <taxon>Pseudomonadati</taxon>
        <taxon>Pseudomonadota</taxon>
        <taxon>Alphaproteobacteria</taxon>
        <taxon>Rickettsiales</taxon>
        <taxon>Anaplasmataceae</taxon>
        <taxon>Anaplasma</taxon>
        <taxon>phagocytophilum group</taxon>
    </lineage>
</organism>
<dbReference type="GO" id="GO:0015232">
    <property type="term" value="F:heme transmembrane transporter activity"/>
    <property type="evidence" value="ECO:0007669"/>
    <property type="project" value="InterPro"/>
</dbReference>
<dbReference type="GO" id="GO:0017004">
    <property type="term" value="P:cytochrome complex assembly"/>
    <property type="evidence" value="ECO:0007669"/>
    <property type="project" value="UniProtKB-KW"/>
</dbReference>